<dbReference type="HOGENOM" id="CLU_000604_84_3_12"/>
<feature type="domain" description="ABC transporter" evidence="8">
    <location>
        <begin position="325"/>
        <end position="547"/>
    </location>
</feature>
<dbReference type="GO" id="GO:0140359">
    <property type="term" value="F:ABC-type transporter activity"/>
    <property type="evidence" value="ECO:0007669"/>
    <property type="project" value="InterPro"/>
</dbReference>
<dbReference type="InterPro" id="IPR003593">
    <property type="entry name" value="AAA+_ATPase"/>
</dbReference>
<evidence type="ECO:0000256" key="7">
    <source>
        <dbReference type="SAM" id="Phobius"/>
    </source>
</evidence>
<evidence type="ECO:0000256" key="4">
    <source>
        <dbReference type="ARBA" id="ARBA00022840"/>
    </source>
</evidence>
<evidence type="ECO:0000256" key="6">
    <source>
        <dbReference type="ARBA" id="ARBA00023136"/>
    </source>
</evidence>
<feature type="transmembrane region" description="Helical" evidence="7">
    <location>
        <begin position="233"/>
        <end position="255"/>
    </location>
</feature>
<dbReference type="PROSITE" id="PS50929">
    <property type="entry name" value="ABC_TM1F"/>
    <property type="match status" value="1"/>
</dbReference>
<dbReference type="SUPFAM" id="SSF52540">
    <property type="entry name" value="P-loop containing nucleoside triphosphate hydrolases"/>
    <property type="match status" value="1"/>
</dbReference>
<dbReference type="GO" id="GO:0005524">
    <property type="term" value="F:ATP binding"/>
    <property type="evidence" value="ECO:0007669"/>
    <property type="project" value="UniProtKB-KW"/>
</dbReference>
<sequence>MKIFKNWGETVLFCLLVFTLTAFNASISLIIARLADIANTGTVETVLKFLAFCFVFILLGIIITYIVKNYFHKIVYRYMLRYKNAVYSSALLTKYGENVDSGEYINALTNDAMQIETLYVTSCLTALQEIFSFICGTVVAITIHPLLFILIFVFGCIEAAFMKSRSKAMVHATEILSKNNEAYAQNLKSHLEANLLLRMEHLLAWSQRLIFQSTDTALSSHRKQKQAMTKTQITAITIGLLATLVVMGAASILAIYKIVSIGAVLAAGSLIGTISAPIGELGRIYADYKAGKELNNKIKNKFHLSDEEVNFDSTDTLDKINIERISVSNLDFSVEEKHILKNIDFNFEGGKKYAVVGQAGSGKSTLLKLIAGILDSNSHITYNGKILSTSEIFDNICYIPQNITILEDTLEKNICLNKKDCSGSIIEKLALTELAEKRKADGNKIDATVSGGEKQKIAMARALVKDASVFLLDEFNSGLDNYSIKLIEDIVTAQKDKLVIFITHRLNPETLKKCDEILFMQDGKIAEHGNFSALLENKNSLFKNFYENDAEKINNPDAEHRGTVLNVSHCMFS</sequence>
<evidence type="ECO:0000313" key="11">
    <source>
        <dbReference type="Proteomes" id="UP000016183"/>
    </source>
</evidence>
<keyword evidence="5 7" id="KW-1133">Transmembrane helix</keyword>
<feature type="domain" description="ABC transmembrane type-1" evidence="9">
    <location>
        <begin position="11"/>
        <end position="290"/>
    </location>
</feature>
<keyword evidence="2 7" id="KW-0812">Transmembrane</keyword>
<dbReference type="RefSeq" id="WP_010697306.1">
    <property type="nucleotide sequence ID" value="NZ_KB442454.1"/>
</dbReference>
<organism evidence="10 11">
    <name type="scientific">Treponema denticola SP33</name>
    <dbReference type="NCBI Taxonomy" id="999437"/>
    <lineage>
        <taxon>Bacteria</taxon>
        <taxon>Pseudomonadati</taxon>
        <taxon>Spirochaetota</taxon>
        <taxon>Spirochaetia</taxon>
        <taxon>Spirochaetales</taxon>
        <taxon>Treponemataceae</taxon>
        <taxon>Treponema</taxon>
    </lineage>
</organism>
<accession>M2AFI4</accession>
<reference evidence="10 11" key="1">
    <citation type="submission" date="2012-01" db="EMBL/GenBank/DDBJ databases">
        <title>The Genome Sequence of Treponema denticola SP33.</title>
        <authorList>
            <consortium name="The Broad Institute Genome Sequencing Platform"/>
            <person name="Earl A."/>
            <person name="Ward D."/>
            <person name="Feldgarden M."/>
            <person name="Gevers D."/>
            <person name="Blanton J.M."/>
            <person name="Fenno C.J."/>
            <person name="Baranova O.V."/>
            <person name="Mathney J."/>
            <person name="Dewhirst F.E."/>
            <person name="Izard J."/>
            <person name="Young S.K."/>
            <person name="Zeng Q."/>
            <person name="Gargeya S."/>
            <person name="Fitzgerald M."/>
            <person name="Haas B."/>
            <person name="Abouelleil A."/>
            <person name="Alvarado L."/>
            <person name="Arachchi H.M."/>
            <person name="Berlin A."/>
            <person name="Chapman S.B."/>
            <person name="Gearin G."/>
            <person name="Goldberg J."/>
            <person name="Griggs A."/>
            <person name="Gujja S."/>
            <person name="Hansen M."/>
            <person name="Heiman D."/>
            <person name="Howarth C."/>
            <person name="Larimer J."/>
            <person name="Lui A."/>
            <person name="MacDonald P.J.P."/>
            <person name="McCowen C."/>
            <person name="Montmayeur A."/>
            <person name="Murphy C."/>
            <person name="Neiman D."/>
            <person name="Pearson M."/>
            <person name="Priest M."/>
            <person name="Roberts A."/>
            <person name="Saif S."/>
            <person name="Shea T."/>
            <person name="Sisk P."/>
            <person name="Stolte C."/>
            <person name="Sykes S."/>
            <person name="Wortman J."/>
            <person name="Nusbaum C."/>
            <person name="Birren B."/>
        </authorList>
    </citation>
    <scope>NUCLEOTIDE SEQUENCE [LARGE SCALE GENOMIC DNA]</scope>
    <source>
        <strain evidence="10 11">SP33</strain>
    </source>
</reference>
<evidence type="ECO:0008006" key="12">
    <source>
        <dbReference type="Google" id="ProtNLM"/>
    </source>
</evidence>
<dbReference type="PROSITE" id="PS50893">
    <property type="entry name" value="ABC_TRANSPORTER_2"/>
    <property type="match status" value="1"/>
</dbReference>
<dbReference type="GO" id="GO:0016887">
    <property type="term" value="F:ATP hydrolysis activity"/>
    <property type="evidence" value="ECO:0007669"/>
    <property type="project" value="InterPro"/>
</dbReference>
<evidence type="ECO:0000259" key="8">
    <source>
        <dbReference type="PROSITE" id="PS50893"/>
    </source>
</evidence>
<dbReference type="InterPro" id="IPR011527">
    <property type="entry name" value="ABC1_TM_dom"/>
</dbReference>
<comment type="subcellular location">
    <subcellularLocation>
        <location evidence="1">Cell membrane</location>
        <topology evidence="1">Multi-pass membrane protein</topology>
    </subcellularLocation>
</comment>
<dbReference type="EMBL" id="AGDZ01000028">
    <property type="protein sequence ID" value="EMB21921.1"/>
    <property type="molecule type" value="Genomic_DNA"/>
</dbReference>
<dbReference type="InterPro" id="IPR027417">
    <property type="entry name" value="P-loop_NTPase"/>
</dbReference>
<dbReference type="InterPro" id="IPR017871">
    <property type="entry name" value="ABC_transporter-like_CS"/>
</dbReference>
<keyword evidence="6 7" id="KW-0472">Membrane</keyword>
<evidence type="ECO:0000259" key="9">
    <source>
        <dbReference type="PROSITE" id="PS50929"/>
    </source>
</evidence>
<dbReference type="GO" id="GO:0034040">
    <property type="term" value="F:ATPase-coupled lipid transmembrane transporter activity"/>
    <property type="evidence" value="ECO:0007669"/>
    <property type="project" value="TreeGrafter"/>
</dbReference>
<dbReference type="InterPro" id="IPR036640">
    <property type="entry name" value="ABC1_TM_sf"/>
</dbReference>
<dbReference type="AlphaFoldDB" id="M2AFI4"/>
<dbReference type="InterPro" id="IPR039421">
    <property type="entry name" value="Type_1_exporter"/>
</dbReference>
<keyword evidence="3" id="KW-0547">Nucleotide-binding</keyword>
<evidence type="ECO:0000256" key="5">
    <source>
        <dbReference type="ARBA" id="ARBA00022989"/>
    </source>
</evidence>
<dbReference type="PANTHER" id="PTHR24221">
    <property type="entry name" value="ATP-BINDING CASSETTE SUB-FAMILY B"/>
    <property type="match status" value="1"/>
</dbReference>
<proteinExistence type="predicted"/>
<dbReference type="PROSITE" id="PS00211">
    <property type="entry name" value="ABC_TRANSPORTER_1"/>
    <property type="match status" value="1"/>
</dbReference>
<dbReference type="SMART" id="SM00382">
    <property type="entry name" value="AAA"/>
    <property type="match status" value="1"/>
</dbReference>
<dbReference type="PANTHER" id="PTHR24221:SF654">
    <property type="entry name" value="ATP-BINDING CASSETTE SUB-FAMILY B MEMBER 6"/>
    <property type="match status" value="1"/>
</dbReference>
<protein>
    <recommendedName>
        <fullName evidence="12">ABC transporter domain-containing protein</fullName>
    </recommendedName>
</protein>
<dbReference type="SUPFAM" id="SSF90123">
    <property type="entry name" value="ABC transporter transmembrane region"/>
    <property type="match status" value="1"/>
</dbReference>
<evidence type="ECO:0000256" key="3">
    <source>
        <dbReference type="ARBA" id="ARBA00022741"/>
    </source>
</evidence>
<evidence type="ECO:0000256" key="2">
    <source>
        <dbReference type="ARBA" id="ARBA00022692"/>
    </source>
</evidence>
<dbReference type="Proteomes" id="UP000016183">
    <property type="component" value="Unassembled WGS sequence"/>
</dbReference>
<keyword evidence="4" id="KW-0067">ATP-binding</keyword>
<gene>
    <name evidence="10" type="ORF">HMPREF9733_02258</name>
</gene>
<comment type="caution">
    <text evidence="10">The sequence shown here is derived from an EMBL/GenBank/DDBJ whole genome shotgun (WGS) entry which is preliminary data.</text>
</comment>
<dbReference type="CDD" id="cd03228">
    <property type="entry name" value="ABCC_MRP_Like"/>
    <property type="match status" value="1"/>
</dbReference>
<dbReference type="PATRIC" id="fig|999437.3.peg.2331"/>
<dbReference type="Gene3D" id="3.40.50.300">
    <property type="entry name" value="P-loop containing nucleotide triphosphate hydrolases"/>
    <property type="match status" value="1"/>
</dbReference>
<dbReference type="Pfam" id="PF00664">
    <property type="entry name" value="ABC_membrane"/>
    <property type="match status" value="1"/>
</dbReference>
<dbReference type="Gene3D" id="1.20.1560.10">
    <property type="entry name" value="ABC transporter type 1, transmembrane domain"/>
    <property type="match status" value="1"/>
</dbReference>
<evidence type="ECO:0000256" key="1">
    <source>
        <dbReference type="ARBA" id="ARBA00004651"/>
    </source>
</evidence>
<evidence type="ECO:0000313" key="10">
    <source>
        <dbReference type="EMBL" id="EMB21921.1"/>
    </source>
</evidence>
<dbReference type="GO" id="GO:0005886">
    <property type="term" value="C:plasma membrane"/>
    <property type="evidence" value="ECO:0007669"/>
    <property type="project" value="UniProtKB-SubCell"/>
</dbReference>
<dbReference type="Pfam" id="PF00005">
    <property type="entry name" value="ABC_tran"/>
    <property type="match status" value="1"/>
</dbReference>
<dbReference type="InterPro" id="IPR003439">
    <property type="entry name" value="ABC_transporter-like_ATP-bd"/>
</dbReference>
<name>M2AFI4_TREDN</name>
<feature type="transmembrane region" description="Helical" evidence="7">
    <location>
        <begin position="49"/>
        <end position="71"/>
    </location>
</feature>